<dbReference type="EMBL" id="JAGMWT010000009">
    <property type="protein sequence ID" value="KAH7122783.1"/>
    <property type="molecule type" value="Genomic_DNA"/>
</dbReference>
<feature type="compositionally biased region" description="Basic and acidic residues" evidence="1">
    <location>
        <begin position="34"/>
        <end position="44"/>
    </location>
</feature>
<feature type="region of interest" description="Disordered" evidence="1">
    <location>
        <begin position="223"/>
        <end position="247"/>
    </location>
</feature>
<evidence type="ECO:0000313" key="3">
    <source>
        <dbReference type="Proteomes" id="UP000700596"/>
    </source>
</evidence>
<feature type="region of interest" description="Disordered" evidence="1">
    <location>
        <begin position="1"/>
        <end position="62"/>
    </location>
</feature>
<feature type="compositionally biased region" description="Basic and acidic residues" evidence="1">
    <location>
        <begin position="1"/>
        <end position="16"/>
    </location>
</feature>
<feature type="compositionally biased region" description="Low complexity" evidence="1">
    <location>
        <begin position="287"/>
        <end position="314"/>
    </location>
</feature>
<evidence type="ECO:0000313" key="2">
    <source>
        <dbReference type="EMBL" id="KAH7122783.1"/>
    </source>
</evidence>
<feature type="compositionally biased region" description="Polar residues" evidence="1">
    <location>
        <begin position="122"/>
        <end position="136"/>
    </location>
</feature>
<feature type="compositionally biased region" description="Basic residues" evidence="1">
    <location>
        <begin position="17"/>
        <end position="33"/>
    </location>
</feature>
<proteinExistence type="predicted"/>
<feature type="compositionally biased region" description="Polar residues" evidence="1">
    <location>
        <begin position="51"/>
        <end position="61"/>
    </location>
</feature>
<name>A0A9P9DPA0_9PLEO</name>
<feature type="compositionally biased region" description="Low complexity" evidence="1">
    <location>
        <begin position="228"/>
        <end position="247"/>
    </location>
</feature>
<gene>
    <name evidence="2" type="ORF">B0J11DRAFT_581463</name>
</gene>
<dbReference type="Proteomes" id="UP000700596">
    <property type="component" value="Unassembled WGS sequence"/>
</dbReference>
<sequence length="383" mass="41490">MSSSKDEAGESRDSRGSRHNMRRLKAKASKFFKSKPDFNDKDIDADIAESPHTSKFSSNANPEAVFSSRHLPIYDEMANRQNEFIERTESDDDNMQTGDLQTDSSTIIEESDTEGSGDITPKASQISFPTPSNFVPASNLVPPSTPESLRNKVSRIFHRPLPPLISTVPSSPLPPPPPIPRPAPPPRPPRPTEDVDWEIVALQEDTTHRTYLPISPMITDWREPSPFPSIDSVSSPASSKAAASGPVPVFPSAPRTPLTASHLLPFAITPSSGSTPPSHPLAHRQVTLLSSSTSPPTSSPLALSLVNTSDLPDLPKSPDPVDGEEEEREVDTGPMGRDGLFSMEMLDHGRGIRIERISDGANGGVRGMLLVDGLGFRYFVPDV</sequence>
<feature type="region of interest" description="Disordered" evidence="1">
    <location>
        <begin position="83"/>
        <end position="193"/>
    </location>
</feature>
<dbReference type="AlphaFoldDB" id="A0A9P9DPA0"/>
<feature type="compositionally biased region" description="Polar residues" evidence="1">
    <location>
        <begin position="95"/>
        <end position="108"/>
    </location>
</feature>
<keyword evidence="3" id="KW-1185">Reference proteome</keyword>
<reference evidence="2" key="1">
    <citation type="journal article" date="2021" name="Nat. Commun.">
        <title>Genetic determinants of endophytism in the Arabidopsis root mycobiome.</title>
        <authorList>
            <person name="Mesny F."/>
            <person name="Miyauchi S."/>
            <person name="Thiergart T."/>
            <person name="Pickel B."/>
            <person name="Atanasova L."/>
            <person name="Karlsson M."/>
            <person name="Huettel B."/>
            <person name="Barry K.W."/>
            <person name="Haridas S."/>
            <person name="Chen C."/>
            <person name="Bauer D."/>
            <person name="Andreopoulos W."/>
            <person name="Pangilinan J."/>
            <person name="LaButti K."/>
            <person name="Riley R."/>
            <person name="Lipzen A."/>
            <person name="Clum A."/>
            <person name="Drula E."/>
            <person name="Henrissat B."/>
            <person name="Kohler A."/>
            <person name="Grigoriev I.V."/>
            <person name="Martin F.M."/>
            <person name="Hacquard S."/>
        </authorList>
    </citation>
    <scope>NUCLEOTIDE SEQUENCE</scope>
    <source>
        <strain evidence="2">MPI-CAGE-CH-0243</strain>
    </source>
</reference>
<accession>A0A9P9DPA0</accession>
<feature type="compositionally biased region" description="Pro residues" evidence="1">
    <location>
        <begin position="171"/>
        <end position="189"/>
    </location>
</feature>
<protein>
    <submittedName>
        <fullName evidence="2">Uncharacterized protein</fullName>
    </submittedName>
</protein>
<evidence type="ECO:0000256" key="1">
    <source>
        <dbReference type="SAM" id="MobiDB-lite"/>
    </source>
</evidence>
<comment type="caution">
    <text evidence="2">The sequence shown here is derived from an EMBL/GenBank/DDBJ whole genome shotgun (WGS) entry which is preliminary data.</text>
</comment>
<feature type="region of interest" description="Disordered" evidence="1">
    <location>
        <begin position="287"/>
        <end position="339"/>
    </location>
</feature>
<organism evidence="2 3">
    <name type="scientific">Dendryphion nanum</name>
    <dbReference type="NCBI Taxonomy" id="256645"/>
    <lineage>
        <taxon>Eukaryota</taxon>
        <taxon>Fungi</taxon>
        <taxon>Dikarya</taxon>
        <taxon>Ascomycota</taxon>
        <taxon>Pezizomycotina</taxon>
        <taxon>Dothideomycetes</taxon>
        <taxon>Pleosporomycetidae</taxon>
        <taxon>Pleosporales</taxon>
        <taxon>Torulaceae</taxon>
        <taxon>Dendryphion</taxon>
    </lineage>
</organism>